<dbReference type="EMBL" id="JAUTXU010000008">
    <property type="protein sequence ID" value="KAK3723716.1"/>
    <property type="molecule type" value="Genomic_DNA"/>
</dbReference>
<reference evidence="1" key="1">
    <citation type="submission" date="2023-07" db="EMBL/GenBank/DDBJ databases">
        <title>Black Yeasts Isolated from many extreme environments.</title>
        <authorList>
            <person name="Coleine C."/>
            <person name="Stajich J.E."/>
            <person name="Selbmann L."/>
        </authorList>
    </citation>
    <scope>NUCLEOTIDE SEQUENCE</scope>
    <source>
        <strain evidence="1">CCFEE 5714</strain>
    </source>
</reference>
<name>A0ACC3NVI6_9PEZI</name>
<organism evidence="1 2">
    <name type="scientific">Vermiconidia calcicola</name>
    <dbReference type="NCBI Taxonomy" id="1690605"/>
    <lineage>
        <taxon>Eukaryota</taxon>
        <taxon>Fungi</taxon>
        <taxon>Dikarya</taxon>
        <taxon>Ascomycota</taxon>
        <taxon>Pezizomycotina</taxon>
        <taxon>Dothideomycetes</taxon>
        <taxon>Dothideomycetidae</taxon>
        <taxon>Mycosphaerellales</taxon>
        <taxon>Extremaceae</taxon>
        <taxon>Vermiconidia</taxon>
    </lineage>
</organism>
<proteinExistence type="predicted"/>
<accession>A0ACC3NVI6</accession>
<evidence type="ECO:0000313" key="2">
    <source>
        <dbReference type="Proteomes" id="UP001281147"/>
    </source>
</evidence>
<sequence>MLLIDLNAKHSRASRAATTFSTSRPEPTTTKSPNLTSDSDSTAAQKVFQVAELLEQILRDVPTRQLLFLKRTSRQFKAVIENSYPLQQELFLLPSVPDTSSHRWNHLVFPDLIHQYHGDMDVEFHLDLNTNFYHTVCKNYSYMRMFVTQPPPKKVVSHCKIFARSRRAQKCYFSSVAVVNDSGVTFGEVFDRIVDGVRSDRRGPENYSRFGIYVNLHRLS</sequence>
<dbReference type="Proteomes" id="UP001281147">
    <property type="component" value="Unassembled WGS sequence"/>
</dbReference>
<comment type="caution">
    <text evidence="1">The sequence shown here is derived from an EMBL/GenBank/DDBJ whole genome shotgun (WGS) entry which is preliminary data.</text>
</comment>
<evidence type="ECO:0000313" key="1">
    <source>
        <dbReference type="EMBL" id="KAK3723716.1"/>
    </source>
</evidence>
<protein>
    <submittedName>
        <fullName evidence="1">Uncharacterized protein</fullName>
    </submittedName>
</protein>
<gene>
    <name evidence="1" type="ORF">LTR37_001597</name>
</gene>
<keyword evidence="2" id="KW-1185">Reference proteome</keyword>